<protein>
    <submittedName>
        <fullName evidence="3">NGG1p interacting factor 3</fullName>
    </submittedName>
</protein>
<dbReference type="OMA" id="NFDKTHL"/>
<dbReference type="OrthoDB" id="3345469at2759"/>
<accession>A0A139AHU6</accession>
<feature type="binding site" evidence="2">
    <location>
        <position position="108"/>
    </location>
    <ligand>
        <name>a divalent metal cation</name>
        <dbReference type="ChEBI" id="CHEBI:60240"/>
        <label>1</label>
    </ligand>
</feature>
<evidence type="ECO:0000313" key="4">
    <source>
        <dbReference type="Proteomes" id="UP000070544"/>
    </source>
</evidence>
<dbReference type="PANTHER" id="PTHR13799">
    <property type="entry name" value="NGG1 INTERACTING FACTOR 3"/>
    <property type="match status" value="1"/>
</dbReference>
<gene>
    <name evidence="3" type="ORF">M427DRAFT_56278</name>
</gene>
<feature type="binding site" evidence="2">
    <location>
        <position position="252"/>
    </location>
    <ligand>
        <name>a divalent metal cation</name>
        <dbReference type="ChEBI" id="CHEBI:60240"/>
        <label>1</label>
    </ligand>
</feature>
<feature type="binding site" evidence="2">
    <location>
        <position position="70"/>
    </location>
    <ligand>
        <name>a divalent metal cation</name>
        <dbReference type="ChEBI" id="CHEBI:60240"/>
        <label>1</label>
    </ligand>
</feature>
<sequence>MALLRRVIRAFEQFAPLSLAESWDNVGVLLEAPFSNADATSVLLTIDLTTPVLEEALAIRPPVGVIVSYHPVLFRAEKRFTMADPKQRIALKCAAAGISIFSPHTALDSTIGGINDHLASIFPNVKVVAPITPSTSPLASSAPFNCRNHYSFDGLPLPSTPGSGRIVTLDQPHGFSDLLARIKATLGLPRIRISRPFNPVEEIRTIAICAGSGSSVLVPLAGKADLLFTGEMSHHDLLACQEKGSIAVMCEHSGSERRYLMCLKDVLGEVLKSDGGDVANVVVSEKDKDPVEIV</sequence>
<dbReference type="EMBL" id="KQ965758">
    <property type="protein sequence ID" value="KXS15983.1"/>
    <property type="molecule type" value="Genomic_DNA"/>
</dbReference>
<dbReference type="FunFam" id="3.40.1390.30:FF:000001">
    <property type="entry name" value="GTP cyclohydrolase 1 type 2"/>
    <property type="match status" value="1"/>
</dbReference>
<dbReference type="PANTHER" id="PTHR13799:SF13">
    <property type="entry name" value="NIF3-LIKE PROTEIN 1"/>
    <property type="match status" value="1"/>
</dbReference>
<keyword evidence="4" id="KW-1185">Reference proteome</keyword>
<dbReference type="GO" id="GO:0046872">
    <property type="term" value="F:metal ion binding"/>
    <property type="evidence" value="ECO:0007669"/>
    <property type="project" value="UniProtKB-KW"/>
</dbReference>
<evidence type="ECO:0000313" key="3">
    <source>
        <dbReference type="EMBL" id="KXS15983.1"/>
    </source>
</evidence>
<name>A0A139AHU6_GONPJ</name>
<evidence type="ECO:0000256" key="1">
    <source>
        <dbReference type="ARBA" id="ARBA00006964"/>
    </source>
</evidence>
<dbReference type="NCBIfam" id="TIGR00486">
    <property type="entry name" value="YbgI_SA1388"/>
    <property type="match status" value="1"/>
</dbReference>
<comment type="similarity">
    <text evidence="1">Belongs to the GTP cyclohydrolase I type 2/NIF3 family.</text>
</comment>
<keyword evidence="2" id="KW-0479">Metal-binding</keyword>
<dbReference type="STRING" id="1344416.A0A139AHU6"/>
<evidence type="ECO:0000256" key="2">
    <source>
        <dbReference type="PIRSR" id="PIRSR602678-1"/>
    </source>
</evidence>
<dbReference type="AlphaFoldDB" id="A0A139AHU6"/>
<dbReference type="InterPro" id="IPR002678">
    <property type="entry name" value="DUF34/NIF3"/>
</dbReference>
<dbReference type="Gene3D" id="3.40.1390.30">
    <property type="entry name" value="NIF3 (NGG1p interacting factor 3)-like"/>
    <property type="match status" value="1"/>
</dbReference>
<dbReference type="SUPFAM" id="SSF102705">
    <property type="entry name" value="NIF3 (NGG1p interacting factor 3)-like"/>
    <property type="match status" value="1"/>
</dbReference>
<dbReference type="GO" id="GO:0005739">
    <property type="term" value="C:mitochondrion"/>
    <property type="evidence" value="ECO:0007669"/>
    <property type="project" value="EnsemblFungi"/>
</dbReference>
<organism evidence="3 4">
    <name type="scientific">Gonapodya prolifera (strain JEL478)</name>
    <name type="common">Monoblepharis prolifera</name>
    <dbReference type="NCBI Taxonomy" id="1344416"/>
    <lineage>
        <taxon>Eukaryota</taxon>
        <taxon>Fungi</taxon>
        <taxon>Fungi incertae sedis</taxon>
        <taxon>Chytridiomycota</taxon>
        <taxon>Chytridiomycota incertae sedis</taxon>
        <taxon>Monoblepharidomycetes</taxon>
        <taxon>Monoblepharidales</taxon>
        <taxon>Gonapodyaceae</taxon>
        <taxon>Gonapodya</taxon>
    </lineage>
</organism>
<dbReference type="InterPro" id="IPR036069">
    <property type="entry name" value="DUF34/NIF3_sf"/>
</dbReference>
<dbReference type="Proteomes" id="UP000070544">
    <property type="component" value="Unassembled WGS sequence"/>
</dbReference>
<proteinExistence type="inferred from homology"/>
<reference evidence="3 4" key="1">
    <citation type="journal article" date="2015" name="Genome Biol. Evol.">
        <title>Phylogenomic analyses indicate that early fungi evolved digesting cell walls of algal ancestors of land plants.</title>
        <authorList>
            <person name="Chang Y."/>
            <person name="Wang S."/>
            <person name="Sekimoto S."/>
            <person name="Aerts A.L."/>
            <person name="Choi C."/>
            <person name="Clum A."/>
            <person name="LaButti K.M."/>
            <person name="Lindquist E.A."/>
            <person name="Yee Ngan C."/>
            <person name="Ohm R.A."/>
            <person name="Salamov A.A."/>
            <person name="Grigoriev I.V."/>
            <person name="Spatafora J.W."/>
            <person name="Berbee M.L."/>
        </authorList>
    </citation>
    <scope>NUCLEOTIDE SEQUENCE [LARGE SCALE GENOMIC DNA]</scope>
    <source>
        <strain evidence="3 4">JEL478</strain>
    </source>
</reference>
<feature type="binding site" evidence="2">
    <location>
        <position position="256"/>
    </location>
    <ligand>
        <name>a divalent metal cation</name>
        <dbReference type="ChEBI" id="CHEBI:60240"/>
        <label>1</label>
    </ligand>
</feature>
<dbReference type="Pfam" id="PF01784">
    <property type="entry name" value="DUF34_NIF3"/>
    <property type="match status" value="1"/>
</dbReference>